<reference evidence="2 3" key="1">
    <citation type="submission" date="2017-11" db="EMBL/GenBank/DDBJ databases">
        <title>De-novo sequencing of pomegranate (Punica granatum L.) genome.</title>
        <authorList>
            <person name="Akparov Z."/>
            <person name="Amiraslanov A."/>
            <person name="Hajiyeva S."/>
            <person name="Abbasov M."/>
            <person name="Kaur K."/>
            <person name="Hamwieh A."/>
            <person name="Solovyev V."/>
            <person name="Salamov A."/>
            <person name="Braich B."/>
            <person name="Kosarev P."/>
            <person name="Mahmoud A."/>
            <person name="Hajiyev E."/>
            <person name="Babayeva S."/>
            <person name="Izzatullayeva V."/>
            <person name="Mammadov A."/>
            <person name="Mammadov A."/>
            <person name="Sharifova S."/>
            <person name="Ojaghi J."/>
            <person name="Eynullazada K."/>
            <person name="Bayramov B."/>
            <person name="Abdulazimova A."/>
            <person name="Shahmuradov I."/>
        </authorList>
    </citation>
    <scope>NUCLEOTIDE SEQUENCE [LARGE SCALE GENOMIC DNA]</scope>
    <source>
        <strain evidence="3">cv. AG2017</strain>
        <tissue evidence="2">Leaf</tissue>
    </source>
</reference>
<gene>
    <name evidence="2" type="ORF">CRG98_027946</name>
</gene>
<feature type="region of interest" description="Disordered" evidence="1">
    <location>
        <begin position="1"/>
        <end position="64"/>
    </location>
</feature>
<dbReference type="Proteomes" id="UP000233551">
    <property type="component" value="Unassembled WGS sequence"/>
</dbReference>
<accession>A0A2I0J5Z9</accession>
<name>A0A2I0J5Z9_PUNGR</name>
<sequence>MKGQSPKAVNVRPKPNIGLKPNAVNAGPEPNAVNAEPEPDAGSKPNAVNARPEPDAVNAGPEPNAVNACSIRKCKKCKNKGLVARMDSASVHNASRYREVKTAGSLPEKVGTTCLSCGVGGRDGRPLVIARLTMES</sequence>
<dbReference type="EMBL" id="PGOL01002001">
    <property type="protein sequence ID" value="PKI51644.1"/>
    <property type="molecule type" value="Genomic_DNA"/>
</dbReference>
<comment type="caution">
    <text evidence="2">The sequence shown here is derived from an EMBL/GenBank/DDBJ whole genome shotgun (WGS) entry which is preliminary data.</text>
</comment>
<evidence type="ECO:0000313" key="3">
    <source>
        <dbReference type="Proteomes" id="UP000233551"/>
    </source>
</evidence>
<evidence type="ECO:0000256" key="1">
    <source>
        <dbReference type="SAM" id="MobiDB-lite"/>
    </source>
</evidence>
<protein>
    <submittedName>
        <fullName evidence="2">Uncharacterized protein</fullName>
    </submittedName>
</protein>
<proteinExistence type="predicted"/>
<keyword evidence="3" id="KW-1185">Reference proteome</keyword>
<dbReference type="AlphaFoldDB" id="A0A2I0J5Z9"/>
<feature type="compositionally biased region" description="Low complexity" evidence="1">
    <location>
        <begin position="21"/>
        <end position="36"/>
    </location>
</feature>
<evidence type="ECO:0000313" key="2">
    <source>
        <dbReference type="EMBL" id="PKI51644.1"/>
    </source>
</evidence>
<organism evidence="2 3">
    <name type="scientific">Punica granatum</name>
    <name type="common">Pomegranate</name>
    <dbReference type="NCBI Taxonomy" id="22663"/>
    <lineage>
        <taxon>Eukaryota</taxon>
        <taxon>Viridiplantae</taxon>
        <taxon>Streptophyta</taxon>
        <taxon>Embryophyta</taxon>
        <taxon>Tracheophyta</taxon>
        <taxon>Spermatophyta</taxon>
        <taxon>Magnoliopsida</taxon>
        <taxon>eudicotyledons</taxon>
        <taxon>Gunneridae</taxon>
        <taxon>Pentapetalae</taxon>
        <taxon>rosids</taxon>
        <taxon>malvids</taxon>
        <taxon>Myrtales</taxon>
        <taxon>Lythraceae</taxon>
        <taxon>Punica</taxon>
    </lineage>
</organism>